<name>A0A1L0C774_9ASCO</name>
<sequence length="81" mass="9601">MSIDLFYEENILFDEKTSLMRRHRHELGDELGEVSLYEIHDSGKELKAFVYCLLIRKTKTISRLAMFDKVVVGYKQVDLKF</sequence>
<dbReference type="Proteomes" id="UP000182259">
    <property type="component" value="Chromosome VII"/>
</dbReference>
<proteinExistence type="predicted"/>
<dbReference type="AlphaFoldDB" id="A0A1L0C774"/>
<evidence type="ECO:0000313" key="1">
    <source>
        <dbReference type="EMBL" id="SGZ58722.1"/>
    </source>
</evidence>
<accession>A0A1L0C774</accession>
<reference evidence="1 2" key="1">
    <citation type="submission" date="2016-10" db="EMBL/GenBank/DDBJ databases">
        <authorList>
            <person name="de Groot N.N."/>
        </authorList>
    </citation>
    <scope>NUCLEOTIDE SEQUENCE [LARGE SCALE GENOMIC DNA]</scope>
    <source>
        <strain evidence="1 2">PYCC 4715</strain>
    </source>
</reference>
<dbReference type="EMBL" id="LT635770">
    <property type="protein sequence ID" value="SGZ58722.1"/>
    <property type="molecule type" value="Genomic_DNA"/>
</dbReference>
<evidence type="ECO:0000313" key="2">
    <source>
        <dbReference type="Proteomes" id="UP000182259"/>
    </source>
</evidence>
<protein>
    <submittedName>
        <fullName evidence="1">CIC11C00000000162</fullName>
    </submittedName>
</protein>
<gene>
    <name evidence="1" type="ORF">SAMEA4029009_CIC11G00000000162</name>
</gene>
<organism evidence="1 2">
    <name type="scientific">Sungouiella intermedia</name>
    <dbReference type="NCBI Taxonomy" id="45354"/>
    <lineage>
        <taxon>Eukaryota</taxon>
        <taxon>Fungi</taxon>
        <taxon>Dikarya</taxon>
        <taxon>Ascomycota</taxon>
        <taxon>Saccharomycotina</taxon>
        <taxon>Pichiomycetes</taxon>
        <taxon>Metschnikowiaceae</taxon>
        <taxon>Sungouiella</taxon>
    </lineage>
</organism>